<evidence type="ECO:0000256" key="6">
    <source>
        <dbReference type="SAM" id="MobiDB-lite"/>
    </source>
</evidence>
<dbReference type="Proteomes" id="UP001500235">
    <property type="component" value="Unassembled WGS sequence"/>
</dbReference>
<dbReference type="PANTHER" id="PTHR33692">
    <property type="entry name" value="RIBOSOME MATURATION FACTOR RIMM"/>
    <property type="match status" value="1"/>
</dbReference>
<evidence type="ECO:0000313" key="10">
    <source>
        <dbReference type="Proteomes" id="UP001500235"/>
    </source>
</evidence>
<evidence type="ECO:0000259" key="8">
    <source>
        <dbReference type="Pfam" id="PF24986"/>
    </source>
</evidence>
<protein>
    <recommendedName>
        <fullName evidence="5">Ribosome maturation factor RimM</fullName>
    </recommendedName>
</protein>
<dbReference type="Pfam" id="PF24986">
    <property type="entry name" value="PRC_RimM"/>
    <property type="match status" value="1"/>
</dbReference>
<dbReference type="SUPFAM" id="SSF50346">
    <property type="entry name" value="PRC-barrel domain"/>
    <property type="match status" value="1"/>
</dbReference>
<dbReference type="Pfam" id="PF01782">
    <property type="entry name" value="RimM"/>
    <property type="match status" value="1"/>
</dbReference>
<evidence type="ECO:0000313" key="9">
    <source>
        <dbReference type="EMBL" id="GAA4017335.1"/>
    </source>
</evidence>
<accession>A0ABP7SW17</accession>
<dbReference type="RefSeq" id="WP_344706829.1">
    <property type="nucleotide sequence ID" value="NZ_BAABBQ010000001.1"/>
</dbReference>
<organism evidence="9 10">
    <name type="scientific">Sphingomonas swuensis</name>
    <dbReference type="NCBI Taxonomy" id="977800"/>
    <lineage>
        <taxon>Bacteria</taxon>
        <taxon>Pseudomonadati</taxon>
        <taxon>Pseudomonadota</taxon>
        <taxon>Alphaproteobacteria</taxon>
        <taxon>Sphingomonadales</taxon>
        <taxon>Sphingomonadaceae</taxon>
        <taxon>Sphingomonas</taxon>
    </lineage>
</organism>
<proteinExistence type="inferred from homology"/>
<keyword evidence="2 5" id="KW-0690">Ribosome biogenesis</keyword>
<dbReference type="HAMAP" id="MF_00014">
    <property type="entry name" value="Ribosome_mat_RimM"/>
    <property type="match status" value="1"/>
</dbReference>
<comment type="caution">
    <text evidence="9">The sequence shown here is derived from an EMBL/GenBank/DDBJ whole genome shotgun (WGS) entry which is preliminary data.</text>
</comment>
<feature type="domain" description="RimM N-terminal" evidence="7">
    <location>
        <begin position="45"/>
        <end position="120"/>
    </location>
</feature>
<sequence>MARRSPSGELPAPSAEGFSDKRGNPSGPSSPGDLPRGGGSRVSLAAVAGAHGVRGEVRLKLFADGLDSLSAHKQVLVDGTPRRLLAVGGTPKSPTARLEGVSDRNAAEALRGTLIEVERDALPPLDDGEYYHADLVGLPCTDGQGVLLGSVHSVENYGAGDLLDVELANGKRSLIPFAPGIADLTDGNIVLDPAFLA</sequence>
<evidence type="ECO:0000259" key="7">
    <source>
        <dbReference type="Pfam" id="PF01782"/>
    </source>
</evidence>
<comment type="similarity">
    <text evidence="5">Belongs to the RimM family.</text>
</comment>
<evidence type="ECO:0000256" key="5">
    <source>
        <dbReference type="HAMAP-Rule" id="MF_00014"/>
    </source>
</evidence>
<dbReference type="InterPro" id="IPR036976">
    <property type="entry name" value="RimM_N_sf"/>
</dbReference>
<dbReference type="InterPro" id="IPR011961">
    <property type="entry name" value="RimM"/>
</dbReference>
<evidence type="ECO:0000256" key="2">
    <source>
        <dbReference type="ARBA" id="ARBA00022517"/>
    </source>
</evidence>
<gene>
    <name evidence="5 9" type="primary">rimM</name>
    <name evidence="9" type="ORF">GCM10022280_15670</name>
</gene>
<dbReference type="EMBL" id="BAABBQ010000001">
    <property type="protein sequence ID" value="GAA4017335.1"/>
    <property type="molecule type" value="Genomic_DNA"/>
</dbReference>
<keyword evidence="4 5" id="KW-0143">Chaperone</keyword>
<dbReference type="SUPFAM" id="SSF50447">
    <property type="entry name" value="Translation proteins"/>
    <property type="match status" value="1"/>
</dbReference>
<dbReference type="Gene3D" id="2.30.30.240">
    <property type="entry name" value="PRC-barrel domain"/>
    <property type="match status" value="1"/>
</dbReference>
<dbReference type="InterPro" id="IPR002676">
    <property type="entry name" value="RimM_N"/>
</dbReference>
<comment type="domain">
    <text evidence="5">The PRC barrel domain binds ribosomal protein uS19.</text>
</comment>
<comment type="subunit">
    <text evidence="5">Binds ribosomal protein uS19.</text>
</comment>
<keyword evidence="10" id="KW-1185">Reference proteome</keyword>
<feature type="domain" description="Ribosome maturation factor RimM PRC barrel" evidence="8">
    <location>
        <begin position="133"/>
        <end position="180"/>
    </location>
</feature>
<dbReference type="PANTHER" id="PTHR33692:SF1">
    <property type="entry name" value="RIBOSOME MATURATION FACTOR RIMM"/>
    <property type="match status" value="1"/>
</dbReference>
<dbReference type="InterPro" id="IPR011033">
    <property type="entry name" value="PRC_barrel-like_sf"/>
</dbReference>
<reference evidence="10" key="1">
    <citation type="journal article" date="2019" name="Int. J. Syst. Evol. Microbiol.">
        <title>The Global Catalogue of Microorganisms (GCM) 10K type strain sequencing project: providing services to taxonomists for standard genome sequencing and annotation.</title>
        <authorList>
            <consortium name="The Broad Institute Genomics Platform"/>
            <consortium name="The Broad Institute Genome Sequencing Center for Infectious Disease"/>
            <person name="Wu L."/>
            <person name="Ma J."/>
        </authorList>
    </citation>
    <scope>NUCLEOTIDE SEQUENCE [LARGE SCALE GENOMIC DNA]</scope>
    <source>
        <strain evidence="10">JCM 17563</strain>
    </source>
</reference>
<feature type="region of interest" description="Disordered" evidence="6">
    <location>
        <begin position="1"/>
        <end position="40"/>
    </location>
</feature>
<evidence type="ECO:0000256" key="1">
    <source>
        <dbReference type="ARBA" id="ARBA00022490"/>
    </source>
</evidence>
<evidence type="ECO:0000256" key="4">
    <source>
        <dbReference type="ARBA" id="ARBA00023186"/>
    </source>
</evidence>
<evidence type="ECO:0000256" key="3">
    <source>
        <dbReference type="ARBA" id="ARBA00022552"/>
    </source>
</evidence>
<name>A0ABP7SW17_9SPHN</name>
<comment type="subcellular location">
    <subcellularLocation>
        <location evidence="5">Cytoplasm</location>
    </subcellularLocation>
</comment>
<dbReference type="Gene3D" id="2.40.30.60">
    <property type="entry name" value="RimM"/>
    <property type="match status" value="1"/>
</dbReference>
<comment type="function">
    <text evidence="5">An accessory protein needed during the final step in the assembly of 30S ribosomal subunit, possibly for assembly of the head region. Essential for efficient processing of 16S rRNA. May be needed both before and after RbfA during the maturation of 16S rRNA. It has affinity for free ribosomal 30S subunits but not for 70S ribosomes.</text>
</comment>
<dbReference type="InterPro" id="IPR009000">
    <property type="entry name" value="Transl_B-barrel_sf"/>
</dbReference>
<dbReference type="NCBIfam" id="TIGR02273">
    <property type="entry name" value="16S_RimM"/>
    <property type="match status" value="1"/>
</dbReference>
<keyword evidence="1 5" id="KW-0963">Cytoplasm</keyword>
<keyword evidence="3 5" id="KW-0698">rRNA processing</keyword>
<dbReference type="InterPro" id="IPR056792">
    <property type="entry name" value="PRC_RimM"/>
</dbReference>